<dbReference type="GO" id="GO:0005524">
    <property type="term" value="F:ATP binding"/>
    <property type="evidence" value="ECO:0007669"/>
    <property type="project" value="UniProtKB-KW"/>
</dbReference>
<accession>A0A9P3ES82</accession>
<dbReference type="SUPFAM" id="SSF52540">
    <property type="entry name" value="P-loop containing nucleoside triphosphate hydrolases"/>
    <property type="match status" value="1"/>
</dbReference>
<feature type="domain" description="RecA family profile 1" evidence="5">
    <location>
        <begin position="431"/>
        <end position="610"/>
    </location>
</feature>
<dbReference type="Pfam" id="PF05705">
    <property type="entry name" value="DUF829"/>
    <property type="match status" value="1"/>
</dbReference>
<evidence type="ECO:0000256" key="4">
    <source>
        <dbReference type="SAM" id="SignalP"/>
    </source>
</evidence>
<feature type="region of interest" description="Disordered" evidence="3">
    <location>
        <begin position="634"/>
        <end position="713"/>
    </location>
</feature>
<dbReference type="GO" id="GO:0042148">
    <property type="term" value="P:DNA strand invasion"/>
    <property type="evidence" value="ECO:0007669"/>
    <property type="project" value="TreeGrafter"/>
</dbReference>
<dbReference type="GO" id="GO:0140664">
    <property type="term" value="F:ATP-dependent DNA damage sensor activity"/>
    <property type="evidence" value="ECO:0007669"/>
    <property type="project" value="InterPro"/>
</dbReference>
<feature type="compositionally biased region" description="Basic and acidic residues" evidence="3">
    <location>
        <begin position="801"/>
        <end position="822"/>
    </location>
</feature>
<comment type="caution">
    <text evidence="6">The sequence shown here is derived from an EMBL/GenBank/DDBJ whole genome shotgun (WGS) entry which is preliminary data.</text>
</comment>
<evidence type="ECO:0000313" key="7">
    <source>
        <dbReference type="Proteomes" id="UP001043456"/>
    </source>
</evidence>
<dbReference type="InterPro" id="IPR027417">
    <property type="entry name" value="P-loop_NTPase"/>
</dbReference>
<protein>
    <recommendedName>
        <fullName evidence="5">RecA family profile 1 domain-containing protein</fullName>
    </recommendedName>
</protein>
<evidence type="ECO:0000313" key="6">
    <source>
        <dbReference type="EMBL" id="GIJ83783.1"/>
    </source>
</evidence>
<dbReference type="PANTHER" id="PTHR22942:SF66">
    <property type="entry name" value="RE19845P"/>
    <property type="match status" value="1"/>
</dbReference>
<keyword evidence="7" id="KW-1185">Reference proteome</keyword>
<reference evidence="6 7" key="1">
    <citation type="submission" date="2018-10" db="EMBL/GenBank/DDBJ databases">
        <title>Pan-genome distribution and transcriptional activeness of fungal secondary metabolism genes in Aspergillus section Fumigati.</title>
        <authorList>
            <person name="Takahashi H."/>
            <person name="Umemura M."/>
            <person name="Ninomiya A."/>
            <person name="Kusuya Y."/>
            <person name="Urayama S."/>
            <person name="Shimizu M."/>
            <person name="Watanabe A."/>
            <person name="Kamei K."/>
            <person name="Yaguchi T."/>
            <person name="Hagiwara D."/>
        </authorList>
    </citation>
    <scope>NUCLEOTIDE SEQUENCE [LARGE SCALE GENOMIC DNA]</scope>
    <source>
        <strain evidence="6 7">IFM 55266</strain>
    </source>
</reference>
<dbReference type="RefSeq" id="XP_043154530.1">
    <property type="nucleotide sequence ID" value="XM_043298595.1"/>
</dbReference>
<dbReference type="GO" id="GO:0006312">
    <property type="term" value="P:mitotic recombination"/>
    <property type="evidence" value="ECO:0007669"/>
    <property type="project" value="TreeGrafter"/>
</dbReference>
<feature type="signal peptide" evidence="4">
    <location>
        <begin position="1"/>
        <end position="17"/>
    </location>
</feature>
<dbReference type="Pfam" id="PF08423">
    <property type="entry name" value="Rad51"/>
    <property type="match status" value="1"/>
</dbReference>
<dbReference type="GeneID" id="67001225"/>
<evidence type="ECO:0000256" key="2">
    <source>
        <dbReference type="ARBA" id="ARBA00022840"/>
    </source>
</evidence>
<evidence type="ECO:0000256" key="1">
    <source>
        <dbReference type="ARBA" id="ARBA00022741"/>
    </source>
</evidence>
<sequence length="900" mass="98614">MICDPASVLLLVYIAAGEPTATSETKDTKELESLQKIGPDVYLYDGSAYNSNASNSDPSLIILCTWLGGASPRRINKYVAQYRSFFPASSILLITTTLPDITIRPFSVLRARLKPAREAICHLFSRKTGDTSERKNGALLHAFSHGGCNTVIQLALSMKENSPPNGLHHLPLRSVIFDCCPGDTDFRRSYNAAVLSLPQGGKLVQLVGRAALYTTVGTITSIQSMGLMSSVNDLRHQLNDEAVLGRQVRRLYLCSKADTTVDWRDVLSHMETAREQGYQANGDVFRNSPHCALMLEDENKYWTSSKQFWREEDLSYKVDGPASALEVTLMDLLSVLPGFQTRSYAHIIPPLERNKITIVDLITLDNLEIAKRAHVPPADLRRLTTQVVKALHKDVGFEEACEGDDAVEPSSSNDIEKPLIPGPSTKLDLSRWSAISTLDPALDELLSGGLPTGYLTEVTGESGSGKTQFLLSLLLAVQLPEHRGLGKRAIYISTEAPLATSRLSQLLEYHPYLSTLPKDRAPTLENILSINAMDLESQDHILNYQLPVAISRYDVGLVVIDSITSNYRAEHTSHNVLGLSTRSGELARLGQMLRNLAVAKNIAIVVANQVSDRFDPLESNAALRRAAAYGTTIVSSSPVSTQQQPATPLHRDSAVGSPLPAARSRPPESGNAELSPHITIVPPSSSPAFPSSPFVADDNPSEHQQQDFDGSYLIGNPVRNELLSLMHQQRFFTGWGDAPQAAAPPSPYYLTRQPPHKTPALGFVWSSQIACRIALKKEEITTTLDPAFEPKSPAPLSPASHPHEETRPTPDGKEQRSDHHGLETSSDIPPVRRRTTPQQAAQDTFPPRTLRRTMKLVFAPWTAGMVTTAVDKEGDSTVHIQDEVEYTIWKGGLKSVEGQD</sequence>
<dbReference type="Proteomes" id="UP001043456">
    <property type="component" value="Unassembled WGS sequence"/>
</dbReference>
<feature type="compositionally biased region" description="Low complexity" evidence="3">
    <location>
        <begin position="681"/>
        <end position="696"/>
    </location>
</feature>
<dbReference type="InterPro" id="IPR020588">
    <property type="entry name" value="RecA_ATP-bd"/>
</dbReference>
<dbReference type="FunFam" id="3.40.50.300:FF:002486">
    <property type="entry name" value="DNA repair protein (Rad57), putative"/>
    <property type="match status" value="1"/>
</dbReference>
<keyword evidence="4" id="KW-0732">Signal</keyword>
<keyword evidence="2" id="KW-0067">ATP-binding</keyword>
<dbReference type="GO" id="GO:0000730">
    <property type="term" value="P:DNA recombinase assembly"/>
    <property type="evidence" value="ECO:0007669"/>
    <property type="project" value="TreeGrafter"/>
</dbReference>
<dbReference type="GO" id="GO:0003690">
    <property type="term" value="F:double-stranded DNA binding"/>
    <property type="evidence" value="ECO:0007669"/>
    <property type="project" value="TreeGrafter"/>
</dbReference>
<name>A0A9P3ES82_9EURO</name>
<gene>
    <name evidence="6" type="ORF">Asppvi_002613</name>
</gene>
<feature type="chain" id="PRO_5040116237" description="RecA family profile 1 domain-containing protein" evidence="4">
    <location>
        <begin position="18"/>
        <end position="900"/>
    </location>
</feature>
<dbReference type="PANTHER" id="PTHR22942">
    <property type="entry name" value="RECA/RAD51/RADA DNA STRAND-PAIRING FAMILY MEMBER"/>
    <property type="match status" value="1"/>
</dbReference>
<dbReference type="PROSITE" id="PS50162">
    <property type="entry name" value="RECA_2"/>
    <property type="match status" value="1"/>
</dbReference>
<dbReference type="InterPro" id="IPR008547">
    <property type="entry name" value="DUF829_TMEM53"/>
</dbReference>
<organism evidence="6 7">
    <name type="scientific">Aspergillus pseudoviridinutans</name>
    <dbReference type="NCBI Taxonomy" id="1517512"/>
    <lineage>
        <taxon>Eukaryota</taxon>
        <taxon>Fungi</taxon>
        <taxon>Dikarya</taxon>
        <taxon>Ascomycota</taxon>
        <taxon>Pezizomycotina</taxon>
        <taxon>Eurotiomycetes</taxon>
        <taxon>Eurotiomycetidae</taxon>
        <taxon>Eurotiales</taxon>
        <taxon>Aspergillaceae</taxon>
        <taxon>Aspergillus</taxon>
        <taxon>Aspergillus subgen. Fumigati</taxon>
    </lineage>
</organism>
<dbReference type="AlphaFoldDB" id="A0A9P3ES82"/>
<dbReference type="OrthoDB" id="1861185at2759"/>
<dbReference type="Gene3D" id="3.40.50.300">
    <property type="entry name" value="P-loop containing nucleotide triphosphate hydrolases"/>
    <property type="match status" value="1"/>
</dbReference>
<dbReference type="GO" id="GO:0000150">
    <property type="term" value="F:DNA strand exchange activity"/>
    <property type="evidence" value="ECO:0007669"/>
    <property type="project" value="TreeGrafter"/>
</dbReference>
<feature type="compositionally biased region" description="Low complexity" evidence="3">
    <location>
        <begin position="634"/>
        <end position="648"/>
    </location>
</feature>
<dbReference type="SMART" id="SM00382">
    <property type="entry name" value="AAA"/>
    <property type="match status" value="1"/>
</dbReference>
<dbReference type="InterPro" id="IPR003593">
    <property type="entry name" value="AAA+_ATPase"/>
</dbReference>
<evidence type="ECO:0000256" key="3">
    <source>
        <dbReference type="SAM" id="MobiDB-lite"/>
    </source>
</evidence>
<dbReference type="GO" id="GO:0003697">
    <property type="term" value="F:single-stranded DNA binding"/>
    <property type="evidence" value="ECO:0007669"/>
    <property type="project" value="TreeGrafter"/>
</dbReference>
<proteinExistence type="predicted"/>
<keyword evidence="1" id="KW-0547">Nucleotide-binding</keyword>
<feature type="region of interest" description="Disordered" evidence="3">
    <location>
        <begin position="784"/>
        <end position="848"/>
    </location>
</feature>
<dbReference type="EMBL" id="BHVY01000002">
    <property type="protein sequence ID" value="GIJ83783.1"/>
    <property type="molecule type" value="Genomic_DNA"/>
</dbReference>
<dbReference type="InterPro" id="IPR013632">
    <property type="entry name" value="Rad51_C"/>
</dbReference>
<dbReference type="GO" id="GO:0061982">
    <property type="term" value="P:meiosis I cell cycle process"/>
    <property type="evidence" value="ECO:0007669"/>
    <property type="project" value="UniProtKB-ARBA"/>
</dbReference>
<evidence type="ECO:0000259" key="5">
    <source>
        <dbReference type="PROSITE" id="PS50162"/>
    </source>
</evidence>